<dbReference type="EMBL" id="FMZO01000006">
    <property type="protein sequence ID" value="SDD13509.1"/>
    <property type="molecule type" value="Genomic_DNA"/>
</dbReference>
<accession>A0A1G6S9J7</accession>
<dbReference type="Proteomes" id="UP000198757">
    <property type="component" value="Unassembled WGS sequence"/>
</dbReference>
<dbReference type="GO" id="GO:0009003">
    <property type="term" value="F:signal peptidase activity"/>
    <property type="evidence" value="ECO:0007669"/>
    <property type="project" value="UniProtKB-EC"/>
</dbReference>
<dbReference type="InterPro" id="IPR019533">
    <property type="entry name" value="Peptidase_S26"/>
</dbReference>
<dbReference type="CDD" id="cd06530">
    <property type="entry name" value="S26_SPase_I"/>
    <property type="match status" value="1"/>
</dbReference>
<dbReference type="SUPFAM" id="SSF51306">
    <property type="entry name" value="LexA/Signal peptidase"/>
    <property type="match status" value="1"/>
</dbReference>
<evidence type="ECO:0000256" key="2">
    <source>
        <dbReference type="RuleBase" id="RU362042"/>
    </source>
</evidence>
<evidence type="ECO:0000259" key="3">
    <source>
        <dbReference type="Pfam" id="PF10502"/>
    </source>
</evidence>
<dbReference type="Pfam" id="PF10502">
    <property type="entry name" value="Peptidase_S26"/>
    <property type="match status" value="1"/>
</dbReference>
<dbReference type="Gene3D" id="2.10.109.10">
    <property type="entry name" value="Umud Fragment, subunit A"/>
    <property type="match status" value="1"/>
</dbReference>
<reference evidence="5" key="1">
    <citation type="submission" date="2016-10" db="EMBL/GenBank/DDBJ databases">
        <authorList>
            <person name="Varghese N."/>
            <person name="Submissions S."/>
        </authorList>
    </citation>
    <scope>NUCLEOTIDE SEQUENCE [LARGE SCALE GENOMIC DNA]</scope>
    <source>
        <strain evidence="5">DSM 25811 / CCM 8410 / LMG 26954 / E90</strain>
    </source>
</reference>
<dbReference type="STRING" id="1285928.SAMN04487894_106146"/>
<dbReference type="RefSeq" id="WP_090390470.1">
    <property type="nucleotide sequence ID" value="NZ_FMZO01000006.1"/>
</dbReference>
<comment type="caution">
    <text evidence="2">Lacks conserved residue(s) required for the propagation of feature annotation.</text>
</comment>
<dbReference type="GO" id="GO:0006465">
    <property type="term" value="P:signal peptide processing"/>
    <property type="evidence" value="ECO:0007669"/>
    <property type="project" value="InterPro"/>
</dbReference>
<keyword evidence="2" id="KW-0472">Membrane</keyword>
<keyword evidence="2" id="KW-1133">Transmembrane helix</keyword>
<keyword evidence="2" id="KW-0812">Transmembrane</keyword>
<sequence length="204" mass="23064">MAGILFLFGITGRALFFYGLLSLVVLLLALRIYIIIDGIKHVRRQKAYVLKPYNTWYCYLALIAIALTALFFYDTSAVIGIQSFKIPSDPNEPTVRQGDFVVADTKAYKNKTPDYGDIIIFTHTDGQTYTYRIVGLPNDNLTLKNNVVNGKSGQTIYMKDAWFNGIPVIETGEILPNGHRHQVYLFKGFLFMIPGKTISVHCQR</sequence>
<feature type="domain" description="Peptidase S26" evidence="3">
    <location>
        <begin position="63"/>
        <end position="162"/>
    </location>
</feature>
<dbReference type="NCBIfam" id="TIGR02227">
    <property type="entry name" value="sigpep_I_bact"/>
    <property type="match status" value="1"/>
</dbReference>
<keyword evidence="2" id="KW-0645">Protease</keyword>
<dbReference type="InterPro" id="IPR000223">
    <property type="entry name" value="Pept_S26A_signal_pept_1"/>
</dbReference>
<protein>
    <recommendedName>
        <fullName evidence="1 2">Signal peptidase I</fullName>
        <ecNumber evidence="2">3.4.21.89</ecNumber>
    </recommendedName>
</protein>
<feature type="transmembrane region" description="Helical" evidence="2">
    <location>
        <begin position="15"/>
        <end position="36"/>
    </location>
</feature>
<comment type="similarity">
    <text evidence="2">Belongs to the peptidase S26 family.</text>
</comment>
<dbReference type="AlphaFoldDB" id="A0A1G6S9J7"/>
<dbReference type="InterPro" id="IPR036286">
    <property type="entry name" value="LexA/Signal_pep-like_sf"/>
</dbReference>
<dbReference type="EC" id="3.4.21.89" evidence="2"/>
<dbReference type="GO" id="GO:0016020">
    <property type="term" value="C:membrane"/>
    <property type="evidence" value="ECO:0007669"/>
    <property type="project" value="UniProtKB-SubCell"/>
</dbReference>
<dbReference type="OrthoDB" id="9802919at2"/>
<dbReference type="GO" id="GO:0004252">
    <property type="term" value="F:serine-type endopeptidase activity"/>
    <property type="evidence" value="ECO:0007669"/>
    <property type="project" value="InterPro"/>
</dbReference>
<organism evidence="4 5">
    <name type="scientific">Niabella drilacis (strain DSM 25811 / CCM 8410 / CCUG 62505 / LMG 26954 / E90)</name>
    <dbReference type="NCBI Taxonomy" id="1285928"/>
    <lineage>
        <taxon>Bacteria</taxon>
        <taxon>Pseudomonadati</taxon>
        <taxon>Bacteroidota</taxon>
        <taxon>Chitinophagia</taxon>
        <taxon>Chitinophagales</taxon>
        <taxon>Chitinophagaceae</taxon>
        <taxon>Niabella</taxon>
    </lineage>
</organism>
<keyword evidence="2" id="KW-0378">Hydrolase</keyword>
<comment type="catalytic activity">
    <reaction evidence="2">
        <text>Cleavage of hydrophobic, N-terminal signal or leader sequences from secreted and periplasmic proteins.</text>
        <dbReference type="EC" id="3.4.21.89"/>
    </reaction>
</comment>
<evidence type="ECO:0000256" key="1">
    <source>
        <dbReference type="ARBA" id="ARBA00019232"/>
    </source>
</evidence>
<feature type="transmembrane region" description="Helical" evidence="2">
    <location>
        <begin position="56"/>
        <end position="73"/>
    </location>
</feature>
<name>A0A1G6S9J7_NIADE</name>
<evidence type="ECO:0000313" key="4">
    <source>
        <dbReference type="EMBL" id="SDD13509.1"/>
    </source>
</evidence>
<evidence type="ECO:0000313" key="5">
    <source>
        <dbReference type="Proteomes" id="UP000198757"/>
    </source>
</evidence>
<gene>
    <name evidence="4" type="ORF">SAMN04487894_106146</name>
</gene>
<proteinExistence type="inferred from homology"/>
<keyword evidence="5" id="KW-1185">Reference proteome</keyword>
<comment type="subcellular location">
    <subcellularLocation>
        <location evidence="2">Membrane</location>
        <topology evidence="2">Single-pass type II membrane protein</topology>
    </subcellularLocation>
</comment>